<reference evidence="2" key="1">
    <citation type="journal article" date="2023" name="GigaByte">
        <title>Genome assembly of the bearded iris, Iris pallida Lam.</title>
        <authorList>
            <person name="Bruccoleri R.E."/>
            <person name="Oakeley E.J."/>
            <person name="Faust A.M.E."/>
            <person name="Altorfer M."/>
            <person name="Dessus-Babus S."/>
            <person name="Burckhardt D."/>
            <person name="Oertli M."/>
            <person name="Naumann U."/>
            <person name="Petersen F."/>
            <person name="Wong J."/>
        </authorList>
    </citation>
    <scope>NUCLEOTIDE SEQUENCE</scope>
    <source>
        <strain evidence="2">GSM-AAB239-AS_SAM_17_03QT</strain>
    </source>
</reference>
<sequence>MAGAGFGGWRRAAKADAGWRTCGEARGCGSGGSGGASVEEESTPGGAARAWQGIRQGVRRSVHEVAGVLCRGGYSAGRGGGAGGARGDVEVVQ</sequence>
<evidence type="ECO:0000313" key="2">
    <source>
        <dbReference type="EMBL" id="KAJ6830631.1"/>
    </source>
</evidence>
<feature type="compositionally biased region" description="Gly residues" evidence="1">
    <location>
        <begin position="26"/>
        <end position="35"/>
    </location>
</feature>
<accession>A0AAX6GQT6</accession>
<organism evidence="2 3">
    <name type="scientific">Iris pallida</name>
    <name type="common">Sweet iris</name>
    <dbReference type="NCBI Taxonomy" id="29817"/>
    <lineage>
        <taxon>Eukaryota</taxon>
        <taxon>Viridiplantae</taxon>
        <taxon>Streptophyta</taxon>
        <taxon>Embryophyta</taxon>
        <taxon>Tracheophyta</taxon>
        <taxon>Spermatophyta</taxon>
        <taxon>Magnoliopsida</taxon>
        <taxon>Liliopsida</taxon>
        <taxon>Asparagales</taxon>
        <taxon>Iridaceae</taxon>
        <taxon>Iridoideae</taxon>
        <taxon>Irideae</taxon>
        <taxon>Iris</taxon>
    </lineage>
</organism>
<gene>
    <name evidence="2" type="ORF">M6B38_353205</name>
</gene>
<evidence type="ECO:0000313" key="3">
    <source>
        <dbReference type="Proteomes" id="UP001140949"/>
    </source>
</evidence>
<dbReference type="Proteomes" id="UP001140949">
    <property type="component" value="Unassembled WGS sequence"/>
</dbReference>
<reference evidence="2" key="2">
    <citation type="submission" date="2023-04" db="EMBL/GenBank/DDBJ databases">
        <authorList>
            <person name="Bruccoleri R.E."/>
            <person name="Oakeley E.J."/>
            <person name="Faust A.-M."/>
            <person name="Dessus-Babus S."/>
            <person name="Altorfer M."/>
            <person name="Burckhardt D."/>
            <person name="Oertli M."/>
            <person name="Naumann U."/>
            <person name="Petersen F."/>
            <person name="Wong J."/>
        </authorList>
    </citation>
    <scope>NUCLEOTIDE SEQUENCE</scope>
    <source>
        <strain evidence="2">GSM-AAB239-AS_SAM_17_03QT</strain>
        <tissue evidence="2">Leaf</tissue>
    </source>
</reference>
<dbReference type="AlphaFoldDB" id="A0AAX6GQT6"/>
<protein>
    <submittedName>
        <fullName evidence="2">Pollen-specific leucine-rich repeat extensin-like protein 4</fullName>
    </submittedName>
</protein>
<comment type="caution">
    <text evidence="2">The sequence shown here is derived from an EMBL/GenBank/DDBJ whole genome shotgun (WGS) entry which is preliminary data.</text>
</comment>
<evidence type="ECO:0000256" key="1">
    <source>
        <dbReference type="SAM" id="MobiDB-lite"/>
    </source>
</evidence>
<name>A0AAX6GQT6_IRIPA</name>
<feature type="region of interest" description="Disordered" evidence="1">
    <location>
        <begin position="26"/>
        <end position="47"/>
    </location>
</feature>
<dbReference type="EMBL" id="JANAVB010017398">
    <property type="protein sequence ID" value="KAJ6830631.1"/>
    <property type="molecule type" value="Genomic_DNA"/>
</dbReference>
<keyword evidence="3" id="KW-1185">Reference proteome</keyword>
<proteinExistence type="predicted"/>